<dbReference type="RefSeq" id="XP_015944380.1">
    <property type="nucleotide sequence ID" value="XM_016088894.3"/>
</dbReference>
<dbReference type="InterPro" id="IPR011043">
    <property type="entry name" value="Gal_Oxase/kelch_b-propeller"/>
</dbReference>
<keyword evidence="1" id="KW-1185">Reference proteome</keyword>
<dbReference type="GeneID" id="107469521"/>
<proteinExistence type="predicted"/>
<reference evidence="1" key="1">
    <citation type="journal article" date="2016" name="Nat. Genet.">
        <title>The genome sequences of Arachis duranensis and Arachis ipaensis, the diploid ancestors of cultivated peanut.</title>
        <authorList>
            <person name="Bertioli D.J."/>
            <person name="Cannon S.B."/>
            <person name="Froenicke L."/>
            <person name="Huang G."/>
            <person name="Farmer A.D."/>
            <person name="Cannon E.K."/>
            <person name="Liu X."/>
            <person name="Gao D."/>
            <person name="Clevenger J."/>
            <person name="Dash S."/>
            <person name="Ren L."/>
            <person name="Moretzsohn M.C."/>
            <person name="Shirasawa K."/>
            <person name="Huang W."/>
            <person name="Vidigal B."/>
            <person name="Abernathy B."/>
            <person name="Chu Y."/>
            <person name="Niederhuth C.E."/>
            <person name="Umale P."/>
            <person name="Araujo A.C."/>
            <person name="Kozik A."/>
            <person name="Kim K.D."/>
            <person name="Burow M.D."/>
            <person name="Varshney R.K."/>
            <person name="Wang X."/>
            <person name="Zhang X."/>
            <person name="Barkley N."/>
            <person name="Guimaraes P.M."/>
            <person name="Isobe S."/>
            <person name="Guo B."/>
            <person name="Liao B."/>
            <person name="Stalker H.T."/>
            <person name="Schmitz R.J."/>
            <person name="Scheffler B.E."/>
            <person name="Leal-Bertioli S.C."/>
            <person name="Xun X."/>
            <person name="Jackson S.A."/>
            <person name="Michelmore R."/>
            <person name="Ozias-Akins P."/>
        </authorList>
    </citation>
    <scope>NUCLEOTIDE SEQUENCE [LARGE SCALE GENOMIC DNA]</scope>
    <source>
        <strain evidence="1">cv. V14167</strain>
    </source>
</reference>
<dbReference type="SUPFAM" id="SSF50965">
    <property type="entry name" value="Galactose oxidase, central domain"/>
    <property type="match status" value="1"/>
</dbReference>
<sequence>MLLSQQKRKTEQVEMAEEACLCLFTYEELFVIKLSNLKKQEDDVKDWTCLLPPPKIEFSLQLPEPDLCPFEFDSKIYMAVSSSPPLNLGRKPGCWRIYEFKFEERRIELAESLDGVPAPLFRSSIANTPGSGDVYFYINPLVIDSGFYVLCPDSRVWKQLNPPPDYCQCPRDTYFAMFVLHNTVVLSSFTGRGTDSYLAHFDPIKETWTVEPDSDNNLSKFINARYNHGLETGSCRATYPPQISVPLLGLGSNYTVCLAHDKYVDGPPLNTPLEKVFAILVNHQNGRVALYQYLDVFFEGFQPWMTDRARVNLVDLGNGKVCAILSDELLDSGSESLAFCFSVFTLSLLEDFAALQLDSGAPPMERDFLKVTVHRKCVYIMKNWNPSNYMRHVFVWPPTKGRRFYHSTG</sequence>
<protein>
    <submittedName>
        <fullName evidence="2">Uncharacterized protein LOC107469521</fullName>
    </submittedName>
</protein>
<evidence type="ECO:0000313" key="1">
    <source>
        <dbReference type="Proteomes" id="UP000515211"/>
    </source>
</evidence>
<name>A0A6P4BR44_ARADU</name>
<dbReference type="AlphaFoldDB" id="A0A6P4BR44"/>
<organism evidence="1 2">
    <name type="scientific">Arachis duranensis</name>
    <name type="common">Wild peanut</name>
    <dbReference type="NCBI Taxonomy" id="130453"/>
    <lineage>
        <taxon>Eukaryota</taxon>
        <taxon>Viridiplantae</taxon>
        <taxon>Streptophyta</taxon>
        <taxon>Embryophyta</taxon>
        <taxon>Tracheophyta</taxon>
        <taxon>Spermatophyta</taxon>
        <taxon>Magnoliopsida</taxon>
        <taxon>eudicotyledons</taxon>
        <taxon>Gunneridae</taxon>
        <taxon>Pentapetalae</taxon>
        <taxon>rosids</taxon>
        <taxon>fabids</taxon>
        <taxon>Fabales</taxon>
        <taxon>Fabaceae</taxon>
        <taxon>Papilionoideae</taxon>
        <taxon>50 kb inversion clade</taxon>
        <taxon>dalbergioids sensu lato</taxon>
        <taxon>Dalbergieae</taxon>
        <taxon>Pterocarpus clade</taxon>
        <taxon>Arachis</taxon>
    </lineage>
</organism>
<gene>
    <name evidence="2" type="primary">LOC107469521</name>
</gene>
<accession>A0A6P4BR44</accession>
<evidence type="ECO:0000313" key="2">
    <source>
        <dbReference type="RefSeq" id="XP_015944380.1"/>
    </source>
</evidence>
<reference evidence="2" key="2">
    <citation type="submission" date="2025-08" db="UniProtKB">
        <authorList>
            <consortium name="RefSeq"/>
        </authorList>
    </citation>
    <scope>IDENTIFICATION</scope>
    <source>
        <tissue evidence="2">Whole plant</tissue>
    </source>
</reference>
<dbReference type="KEGG" id="adu:107469521"/>
<dbReference type="Proteomes" id="UP000515211">
    <property type="component" value="Chromosome 1"/>
</dbReference>